<comment type="caution">
    <text evidence="1">The sequence shown here is derived from an EMBL/GenBank/DDBJ whole genome shotgun (WGS) entry which is preliminary data.</text>
</comment>
<proteinExistence type="predicted"/>
<organism evidence="1">
    <name type="scientific">Tanacetum cinerariifolium</name>
    <name type="common">Dalmatian daisy</name>
    <name type="synonym">Chrysanthemum cinerariifolium</name>
    <dbReference type="NCBI Taxonomy" id="118510"/>
    <lineage>
        <taxon>Eukaryota</taxon>
        <taxon>Viridiplantae</taxon>
        <taxon>Streptophyta</taxon>
        <taxon>Embryophyta</taxon>
        <taxon>Tracheophyta</taxon>
        <taxon>Spermatophyta</taxon>
        <taxon>Magnoliopsida</taxon>
        <taxon>eudicotyledons</taxon>
        <taxon>Gunneridae</taxon>
        <taxon>Pentapetalae</taxon>
        <taxon>asterids</taxon>
        <taxon>campanulids</taxon>
        <taxon>Asterales</taxon>
        <taxon>Asteraceae</taxon>
        <taxon>Asteroideae</taxon>
        <taxon>Anthemideae</taxon>
        <taxon>Anthemidinae</taxon>
        <taxon>Tanacetum</taxon>
    </lineage>
</organism>
<evidence type="ECO:0000313" key="1">
    <source>
        <dbReference type="EMBL" id="GFC67245.1"/>
    </source>
</evidence>
<name>A0A699QGN9_TANCI</name>
<gene>
    <name evidence="1" type="ORF">Tci_839215</name>
</gene>
<dbReference type="AlphaFoldDB" id="A0A699QGN9"/>
<sequence length="122" mass="14124">MSIPRGITKKKKSFRFANYVADKDEFLELVNEELKHKVSGSQMYKVVQRLKLLKKPLNKLNWQNGNLFERANTLKEKLKVVQSNVDADPFNLAKRQIAVNLVNGYTKVAEDELKLLHQKAKI</sequence>
<accession>A0A699QGN9</accession>
<dbReference type="EMBL" id="BKCJ011014658">
    <property type="protein sequence ID" value="GFC67245.1"/>
    <property type="molecule type" value="Genomic_DNA"/>
</dbReference>
<reference evidence="1" key="1">
    <citation type="journal article" date="2019" name="Sci. Rep.">
        <title>Draft genome of Tanacetum cinerariifolium, the natural source of mosquito coil.</title>
        <authorList>
            <person name="Yamashiro T."/>
            <person name="Shiraishi A."/>
            <person name="Satake H."/>
            <person name="Nakayama K."/>
        </authorList>
    </citation>
    <scope>NUCLEOTIDE SEQUENCE</scope>
</reference>
<protein>
    <submittedName>
        <fullName evidence="1">Uncharacterized protein</fullName>
    </submittedName>
</protein>